<keyword evidence="3" id="KW-1185">Reference proteome</keyword>
<name>A0A8H3WR45_9PEZI</name>
<evidence type="ECO:0000313" key="3">
    <source>
        <dbReference type="Proteomes" id="UP000434172"/>
    </source>
</evidence>
<dbReference type="PANTHER" id="PTHR24148:SF73">
    <property type="entry name" value="HET DOMAIN PROTEIN (AFU_ORTHOLOGUE AFUA_8G01020)"/>
    <property type="match status" value="1"/>
</dbReference>
<organism evidence="2 3">
    <name type="scientific">Colletotrichum asianum</name>
    <dbReference type="NCBI Taxonomy" id="702518"/>
    <lineage>
        <taxon>Eukaryota</taxon>
        <taxon>Fungi</taxon>
        <taxon>Dikarya</taxon>
        <taxon>Ascomycota</taxon>
        <taxon>Pezizomycotina</taxon>
        <taxon>Sordariomycetes</taxon>
        <taxon>Hypocreomycetidae</taxon>
        <taxon>Glomerellales</taxon>
        <taxon>Glomerellaceae</taxon>
        <taxon>Colletotrichum</taxon>
        <taxon>Colletotrichum gloeosporioides species complex</taxon>
    </lineage>
</organism>
<dbReference type="EMBL" id="WOWK01000004">
    <property type="protein sequence ID" value="KAF0331310.1"/>
    <property type="molecule type" value="Genomic_DNA"/>
</dbReference>
<dbReference type="OrthoDB" id="194358at2759"/>
<proteinExistence type="predicted"/>
<dbReference type="AlphaFoldDB" id="A0A8H3WR45"/>
<protein>
    <submittedName>
        <fullName evidence="2">Ankyrin repeat and sam domain containing protein 6</fullName>
    </submittedName>
</protein>
<gene>
    <name evidence="2" type="ORF">GQ607_001618</name>
</gene>
<dbReference type="Proteomes" id="UP000434172">
    <property type="component" value="Unassembled WGS sequence"/>
</dbReference>
<comment type="caution">
    <text evidence="2">The sequence shown here is derived from an EMBL/GenBank/DDBJ whole genome shotgun (WGS) entry which is preliminary data.</text>
</comment>
<dbReference type="InterPro" id="IPR010730">
    <property type="entry name" value="HET"/>
</dbReference>
<sequence length="607" mass="68330">MTKLFKYSPLDLAGRSFRLLMLHQGTAGEISCDIFEASLEPDSAMPYEALSYAWGSTHQSETITANGQILHVTKNLYSALEHLRQKDNRILWVDAICIDQTNLQERGHQVGQMSDIYRQADQVLVWLGPSTYKTKVLMESLGKLQRSVSMPADWTNTDLLGRQWLEVEQKNYLDYAALTDIQRCGLTSLLHQPWFNRIWIIQEVANARAATICCGQHSIRSHVFASAPGLLGLVPDPHRQAVLDLMPSPSRKANTQKKHLHTLLRSFRQSQATDPRDMVYALLGISDLGSDIVPDYNKPEVQVAHELQSLLFFGTEFSRNLGQFAAMRHFLLELPTLTDNAFKTLIVRGSLDEVEELLRRGETFCITEMTASLGIVEAGGMMRKLLELNHPNLTFSLDCFDYMFNWCSTETASLILNRAGEDLRTITSGMAFAMSGGSEETEERGGISALMTTWASTRTISVTQKAFETFAGMGNMTVVRRILEPADKSYRVTVDMLGIMQREASNAVKRREIMECLLTQHDGIITVDDDAIVWIIGIEDEKISGFLLRHIPSQSTPQITADLVDDVSFQMVLNEEWEHTTGQEMAEKITKTVLDWDQRGVLKFTPP</sequence>
<dbReference type="InterPro" id="IPR052895">
    <property type="entry name" value="HetReg/Transcr_Mod"/>
</dbReference>
<accession>A0A8H3WR45</accession>
<reference evidence="2 3" key="1">
    <citation type="submission" date="2019-12" db="EMBL/GenBank/DDBJ databases">
        <title>A genome sequence resource for the geographically widespread anthracnose pathogen Colletotrichum asianum.</title>
        <authorList>
            <person name="Meng Y."/>
        </authorList>
    </citation>
    <scope>NUCLEOTIDE SEQUENCE [LARGE SCALE GENOMIC DNA]</scope>
    <source>
        <strain evidence="2 3">ICMP 18580</strain>
    </source>
</reference>
<evidence type="ECO:0000259" key="1">
    <source>
        <dbReference type="Pfam" id="PF06985"/>
    </source>
</evidence>
<feature type="domain" description="Heterokaryon incompatibility" evidence="1">
    <location>
        <begin position="47"/>
        <end position="203"/>
    </location>
</feature>
<evidence type="ECO:0000313" key="2">
    <source>
        <dbReference type="EMBL" id="KAF0331310.1"/>
    </source>
</evidence>
<dbReference type="PANTHER" id="PTHR24148">
    <property type="entry name" value="ANKYRIN REPEAT DOMAIN-CONTAINING PROTEIN 39 HOMOLOG-RELATED"/>
    <property type="match status" value="1"/>
</dbReference>
<dbReference type="Pfam" id="PF06985">
    <property type="entry name" value="HET"/>
    <property type="match status" value="1"/>
</dbReference>